<dbReference type="Proteomes" id="UP001234798">
    <property type="component" value="Chromosome"/>
</dbReference>
<evidence type="ECO:0000313" key="7">
    <source>
        <dbReference type="Proteomes" id="UP001234798"/>
    </source>
</evidence>
<dbReference type="Pfam" id="PF07804">
    <property type="entry name" value="HipA_C"/>
    <property type="match status" value="1"/>
</dbReference>
<evidence type="ECO:0000259" key="4">
    <source>
        <dbReference type="Pfam" id="PF07804"/>
    </source>
</evidence>
<keyword evidence="7" id="KW-1185">Reference proteome</keyword>
<protein>
    <submittedName>
        <fullName evidence="6">Type II toxin-antitoxin system HipA family toxin</fullName>
    </submittedName>
</protein>
<sequence length="451" mass="49642">MGRRSHTRTLKLWMNGEFVGTWSMLPHAAETLQYADSWVVSPRGRPLSLSLPFTPGNQPHRSDAVRNYFENLLPDSKGIRDRVARRFQAGSTDAFALLAEIGRDCVGALQVLPDAAPPDGVQEVHATPLDDAAVAQVLRNTLAPAPVSGLDRADDDDFRISIAGAQEKTALLWFNDRWCLPHRATPTTHIFKLPMGLVGNLNFDMRDSAENEWLCSEILRAYGLPVACTQTLQFEDMKVLAVERFDRKWWTAPDGKRWLIRLPQEDMCQATGTPPHLKYEADGGPGVRTIMKLLATSTDPDGDRRNFFQAQVLFCMLRATDGHAKNFSIFLNAAGSYQLTPLYDVLSAYPIIGTGANQLSPFKAKMAMAVRSKNAHWVMRDILRQHWLTVGAEHGVVAPDGRGVEAVVDDLVARTSGVVKTVRALLPAGFPSYVADSILSGLQEAADNLAG</sequence>
<proteinExistence type="inferred from homology"/>
<evidence type="ECO:0000259" key="5">
    <source>
        <dbReference type="Pfam" id="PF13657"/>
    </source>
</evidence>
<comment type="similarity">
    <text evidence="1">Belongs to the HipA Ser/Thr kinase family.</text>
</comment>
<keyword evidence="3" id="KW-0418">Kinase</keyword>
<reference evidence="6 7" key="1">
    <citation type="submission" date="2023-08" db="EMBL/GenBank/DDBJ databases">
        <title>Achromobacter seleniivolatilans sp. nov., isolated from seleniferous soil.</title>
        <authorList>
            <person name="Zhang S."/>
            <person name="Li K."/>
            <person name="Peng J."/>
            <person name="Zhao Q."/>
            <person name="Wang H."/>
            <person name="Guo Y."/>
        </authorList>
    </citation>
    <scope>NUCLEOTIDE SEQUENCE [LARGE SCALE GENOMIC DNA]</scope>
    <source>
        <strain evidence="6 7">R39</strain>
    </source>
</reference>
<dbReference type="CDD" id="cd17808">
    <property type="entry name" value="HipA_Ec_like"/>
    <property type="match status" value="1"/>
</dbReference>
<dbReference type="RefSeq" id="WP_306944743.1">
    <property type="nucleotide sequence ID" value="NZ_CP132976.1"/>
</dbReference>
<organism evidence="6 7">
    <name type="scientific">Achromobacter seleniivolatilans</name>
    <dbReference type="NCBI Taxonomy" id="3047478"/>
    <lineage>
        <taxon>Bacteria</taxon>
        <taxon>Pseudomonadati</taxon>
        <taxon>Pseudomonadota</taxon>
        <taxon>Betaproteobacteria</taxon>
        <taxon>Burkholderiales</taxon>
        <taxon>Alcaligenaceae</taxon>
        <taxon>Achromobacter</taxon>
    </lineage>
</organism>
<feature type="domain" description="HipA-like C-terminal" evidence="4">
    <location>
        <begin position="160"/>
        <end position="414"/>
    </location>
</feature>
<gene>
    <name evidence="6" type="ORF">RAS12_01560</name>
</gene>
<dbReference type="InterPro" id="IPR052028">
    <property type="entry name" value="HipA_Ser/Thr_kinase"/>
</dbReference>
<evidence type="ECO:0000256" key="3">
    <source>
        <dbReference type="ARBA" id="ARBA00022777"/>
    </source>
</evidence>
<dbReference type="EMBL" id="CP132976">
    <property type="protein sequence ID" value="WMD21077.1"/>
    <property type="molecule type" value="Genomic_DNA"/>
</dbReference>
<name>A0ABY9M5I2_9BURK</name>
<evidence type="ECO:0000313" key="6">
    <source>
        <dbReference type="EMBL" id="WMD21077.1"/>
    </source>
</evidence>
<accession>A0ABY9M5I2</accession>
<feature type="domain" description="HipA N-terminal subdomain 1" evidence="5">
    <location>
        <begin position="10"/>
        <end position="111"/>
    </location>
</feature>
<dbReference type="PANTHER" id="PTHR37419:SF1">
    <property type="entry name" value="SERINE_THREONINE-PROTEIN KINASE TOXIN HIPA"/>
    <property type="match status" value="1"/>
</dbReference>
<evidence type="ECO:0000256" key="1">
    <source>
        <dbReference type="ARBA" id="ARBA00010164"/>
    </source>
</evidence>
<dbReference type="NCBIfam" id="TIGR03071">
    <property type="entry name" value="couple_hipA"/>
    <property type="match status" value="1"/>
</dbReference>
<dbReference type="Pfam" id="PF13657">
    <property type="entry name" value="Couple_hipA"/>
    <property type="match status" value="1"/>
</dbReference>
<dbReference type="InterPro" id="IPR012893">
    <property type="entry name" value="HipA-like_C"/>
</dbReference>
<evidence type="ECO:0000256" key="2">
    <source>
        <dbReference type="ARBA" id="ARBA00022679"/>
    </source>
</evidence>
<dbReference type="InterPro" id="IPR017508">
    <property type="entry name" value="HipA_N1"/>
</dbReference>
<dbReference type="PANTHER" id="PTHR37419">
    <property type="entry name" value="SERINE/THREONINE-PROTEIN KINASE TOXIN HIPA"/>
    <property type="match status" value="1"/>
</dbReference>
<keyword evidence="2" id="KW-0808">Transferase</keyword>